<evidence type="ECO:0000256" key="1">
    <source>
        <dbReference type="ARBA" id="ARBA00004613"/>
    </source>
</evidence>
<dbReference type="GO" id="GO:0016042">
    <property type="term" value="P:lipid catabolic process"/>
    <property type="evidence" value="ECO:0007669"/>
    <property type="project" value="UniProtKB-KW"/>
</dbReference>
<dbReference type="EMBL" id="RCHU01000155">
    <property type="protein sequence ID" value="TKS12609.1"/>
    <property type="molecule type" value="Genomic_DNA"/>
</dbReference>
<dbReference type="PANTHER" id="PTHR45650:SF9">
    <property type="entry name" value="SGNH HYDROLASE-TYPE ESTERASE DOMAIN-CONTAINING PROTEIN"/>
    <property type="match status" value="1"/>
</dbReference>
<name>A0A4U5QQI6_POPAL</name>
<dbReference type="InterPro" id="IPR001087">
    <property type="entry name" value="GDSL"/>
</dbReference>
<keyword evidence="7" id="KW-0443">Lipid metabolism</keyword>
<dbReference type="GO" id="GO:0005576">
    <property type="term" value="C:extracellular region"/>
    <property type="evidence" value="ECO:0007669"/>
    <property type="project" value="UniProtKB-SubCell"/>
</dbReference>
<comment type="subcellular location">
    <subcellularLocation>
        <location evidence="1">Secreted</location>
    </subcellularLocation>
</comment>
<reference evidence="8" key="1">
    <citation type="submission" date="2018-10" db="EMBL/GenBank/DDBJ databases">
        <title>Population genomic analysis revealed the cold adaptation of white poplar.</title>
        <authorList>
            <person name="Liu Y.-J."/>
        </authorList>
    </citation>
    <scope>NUCLEOTIDE SEQUENCE [LARGE SCALE GENOMIC DNA]</scope>
    <source>
        <strain evidence="8">PAL-ZL1</strain>
    </source>
</reference>
<dbReference type="STRING" id="43335.A0A4U5QQI6"/>
<evidence type="ECO:0000256" key="6">
    <source>
        <dbReference type="ARBA" id="ARBA00022963"/>
    </source>
</evidence>
<sequence length="344" mass="38424">MALWALSVDCCWCQTGNTGLMERPRASSSLLLSSLETPFDNGNNNYLTTPVKVNYLPYGVDFPLGATGRCSNGLNIADTIAEQLGFDSFITDFGIGGVTNFLDGVNYGSSGAGILDETGYLSRDLFTMNIQLYNHKMVASRIAKQLGGEDVAKKYLSKCIYVSDMGHNDYLNNYFLDTYNSSTLYTPDEYAQHLIKTYKTQLEELYSTGARKIAVFGLIRVGFSFKQCSKRLMKKHKDAVFTYINSYEIDSDVTNAGFKYTRESCCQVLESGAVPCQSLSVPCANRSEYVYWDGAHFTEAKAWAFGKRAFKRQFPEDAHPYDISELVKLELKDNDVNSVNLAQL</sequence>
<gene>
    <name evidence="8" type="ORF">D5086_0000061280</name>
</gene>
<evidence type="ECO:0000313" key="8">
    <source>
        <dbReference type="EMBL" id="TKS12609.1"/>
    </source>
</evidence>
<proteinExistence type="inferred from homology"/>
<comment type="similarity">
    <text evidence="2">Belongs to the 'GDSL' lipolytic enzyme family.</text>
</comment>
<keyword evidence="4" id="KW-0732">Signal</keyword>
<evidence type="ECO:0008006" key="9">
    <source>
        <dbReference type="Google" id="ProtNLM"/>
    </source>
</evidence>
<dbReference type="InterPro" id="IPR051238">
    <property type="entry name" value="GDSL_esterase/lipase"/>
</dbReference>
<keyword evidence="3" id="KW-0964">Secreted</keyword>
<dbReference type="InterPro" id="IPR036514">
    <property type="entry name" value="SGNH_hydro_sf"/>
</dbReference>
<evidence type="ECO:0000256" key="7">
    <source>
        <dbReference type="ARBA" id="ARBA00023098"/>
    </source>
</evidence>
<evidence type="ECO:0000256" key="5">
    <source>
        <dbReference type="ARBA" id="ARBA00022801"/>
    </source>
</evidence>
<accession>A0A4U5QQI6</accession>
<keyword evidence="6" id="KW-0442">Lipid degradation</keyword>
<evidence type="ECO:0000256" key="3">
    <source>
        <dbReference type="ARBA" id="ARBA00022525"/>
    </source>
</evidence>
<protein>
    <recommendedName>
        <fullName evidence="9">GDSL esterase/lipase</fullName>
    </recommendedName>
</protein>
<dbReference type="Pfam" id="PF00657">
    <property type="entry name" value="Lipase_GDSL"/>
    <property type="match status" value="1"/>
</dbReference>
<organism evidence="8">
    <name type="scientific">Populus alba</name>
    <name type="common">White poplar</name>
    <dbReference type="NCBI Taxonomy" id="43335"/>
    <lineage>
        <taxon>Eukaryota</taxon>
        <taxon>Viridiplantae</taxon>
        <taxon>Streptophyta</taxon>
        <taxon>Embryophyta</taxon>
        <taxon>Tracheophyta</taxon>
        <taxon>Spermatophyta</taxon>
        <taxon>Magnoliopsida</taxon>
        <taxon>eudicotyledons</taxon>
        <taxon>Gunneridae</taxon>
        <taxon>Pentapetalae</taxon>
        <taxon>rosids</taxon>
        <taxon>fabids</taxon>
        <taxon>Malpighiales</taxon>
        <taxon>Salicaceae</taxon>
        <taxon>Saliceae</taxon>
        <taxon>Populus</taxon>
    </lineage>
</organism>
<dbReference type="AlphaFoldDB" id="A0A4U5QQI6"/>
<keyword evidence="5" id="KW-0378">Hydrolase</keyword>
<comment type="caution">
    <text evidence="8">The sequence shown here is derived from an EMBL/GenBank/DDBJ whole genome shotgun (WGS) entry which is preliminary data.</text>
</comment>
<evidence type="ECO:0000256" key="2">
    <source>
        <dbReference type="ARBA" id="ARBA00008668"/>
    </source>
</evidence>
<dbReference type="GO" id="GO:0016788">
    <property type="term" value="F:hydrolase activity, acting on ester bonds"/>
    <property type="evidence" value="ECO:0007669"/>
    <property type="project" value="InterPro"/>
</dbReference>
<dbReference type="PANTHER" id="PTHR45650">
    <property type="entry name" value="GDSL-LIKE LIPASE/ACYLHYDROLASE-RELATED"/>
    <property type="match status" value="1"/>
</dbReference>
<dbReference type="Gene3D" id="3.40.50.1110">
    <property type="entry name" value="SGNH hydrolase"/>
    <property type="match status" value="1"/>
</dbReference>
<evidence type="ECO:0000256" key="4">
    <source>
        <dbReference type="ARBA" id="ARBA00022729"/>
    </source>
</evidence>